<evidence type="ECO:0000256" key="1">
    <source>
        <dbReference type="ARBA" id="ARBA00009175"/>
    </source>
</evidence>
<dbReference type="PANTHER" id="PTHR30632:SF14">
    <property type="entry name" value="TUNGSTATE_MOLYBDATE_CHROMATE-BINDING PROTEIN MODA"/>
    <property type="match status" value="1"/>
</dbReference>
<dbReference type="Gene3D" id="3.40.190.10">
    <property type="entry name" value="Periplasmic binding protein-like II"/>
    <property type="match status" value="2"/>
</dbReference>
<evidence type="ECO:0000256" key="4">
    <source>
        <dbReference type="SAM" id="SignalP"/>
    </source>
</evidence>
<proteinExistence type="inferred from homology"/>
<keyword evidence="3 4" id="KW-0732">Signal</keyword>
<name>A0A1H3EQM8_9BACT</name>
<dbReference type="GO" id="GO:0015689">
    <property type="term" value="P:molybdate ion transport"/>
    <property type="evidence" value="ECO:0007669"/>
    <property type="project" value="InterPro"/>
</dbReference>
<evidence type="ECO:0000256" key="3">
    <source>
        <dbReference type="ARBA" id="ARBA00022729"/>
    </source>
</evidence>
<accession>A0A1H3EQM8</accession>
<dbReference type="EMBL" id="FNPD01000003">
    <property type="protein sequence ID" value="SDX80249.1"/>
    <property type="molecule type" value="Genomic_DNA"/>
</dbReference>
<gene>
    <name evidence="5" type="ORF">SAMN03080603_00694</name>
</gene>
<feature type="chain" id="PRO_5011730845" evidence="4">
    <location>
        <begin position="25"/>
        <end position="241"/>
    </location>
</feature>
<dbReference type="GO" id="GO:0030973">
    <property type="term" value="F:molybdate ion binding"/>
    <property type="evidence" value="ECO:0007669"/>
    <property type="project" value="TreeGrafter"/>
</dbReference>
<dbReference type="GO" id="GO:0046872">
    <property type="term" value="F:metal ion binding"/>
    <property type="evidence" value="ECO:0007669"/>
    <property type="project" value="UniProtKB-KW"/>
</dbReference>
<organism evidence="5 6">
    <name type="scientific">Acetomicrobium thermoterrenum DSM 13490</name>
    <dbReference type="NCBI Taxonomy" id="1120987"/>
    <lineage>
        <taxon>Bacteria</taxon>
        <taxon>Thermotogati</taxon>
        <taxon>Synergistota</taxon>
        <taxon>Synergistia</taxon>
        <taxon>Synergistales</taxon>
        <taxon>Acetomicrobiaceae</taxon>
        <taxon>Acetomicrobium</taxon>
    </lineage>
</organism>
<dbReference type="InterPro" id="IPR050682">
    <property type="entry name" value="ModA/WtpA"/>
</dbReference>
<dbReference type="Proteomes" id="UP000199266">
    <property type="component" value="Unassembled WGS sequence"/>
</dbReference>
<keyword evidence="6" id="KW-1185">Reference proteome</keyword>
<dbReference type="InterPro" id="IPR005950">
    <property type="entry name" value="ModA"/>
</dbReference>
<protein>
    <submittedName>
        <fullName evidence="5">Molybdate transport system substrate-binding protein</fullName>
    </submittedName>
</protein>
<keyword evidence="2" id="KW-0479">Metal-binding</keyword>
<reference evidence="6" key="1">
    <citation type="submission" date="2016-10" db="EMBL/GenBank/DDBJ databases">
        <authorList>
            <person name="Varghese N."/>
            <person name="Submissions S."/>
        </authorList>
    </citation>
    <scope>NUCLEOTIDE SEQUENCE [LARGE SCALE GENOMIC DNA]</scope>
    <source>
        <strain evidence="6">DSM 13490</strain>
    </source>
</reference>
<evidence type="ECO:0000313" key="6">
    <source>
        <dbReference type="Proteomes" id="UP000199266"/>
    </source>
</evidence>
<dbReference type="PANTHER" id="PTHR30632">
    <property type="entry name" value="MOLYBDATE-BINDING PERIPLASMIC PROTEIN"/>
    <property type="match status" value="1"/>
</dbReference>
<dbReference type="NCBIfam" id="TIGR01256">
    <property type="entry name" value="modA"/>
    <property type="match status" value="1"/>
</dbReference>
<dbReference type="AlphaFoldDB" id="A0A1H3EQM8"/>
<dbReference type="Pfam" id="PF13531">
    <property type="entry name" value="SBP_bac_11"/>
    <property type="match status" value="1"/>
</dbReference>
<comment type="similarity">
    <text evidence="1">Belongs to the bacterial solute-binding protein ModA family.</text>
</comment>
<dbReference type="SUPFAM" id="SSF53850">
    <property type="entry name" value="Periplasmic binding protein-like II"/>
    <property type="match status" value="1"/>
</dbReference>
<feature type="signal peptide" evidence="4">
    <location>
        <begin position="1"/>
        <end position="24"/>
    </location>
</feature>
<evidence type="ECO:0000256" key="2">
    <source>
        <dbReference type="ARBA" id="ARBA00022723"/>
    </source>
</evidence>
<dbReference type="RefSeq" id="WP_091460618.1">
    <property type="nucleotide sequence ID" value="NZ_FNPD01000003.1"/>
</dbReference>
<sequence length="241" mass="26398">MKRAVRVFVIIMCVLSIWCAPVMANVVAVAAGIAPCVEEVMEAYVEAGGEKMEFVKEACGPLANKIAMGAPYDMFLASEPRWPKWLKAKGMLVDVHAFAIGQLVMWRFSSEAPCESDIEKSKIAVPNPDITAYGNLAKQYLDEAGLWDKMMAEKRIILVGNAPQAVVAAKGSAAEIAFIPLSMAIKAGGNYTPLSGMTVDQVGGLTIRANEEVRKFWIFCRSERSFPIWTKWGFLSPDNTK</sequence>
<evidence type="ECO:0000313" key="5">
    <source>
        <dbReference type="EMBL" id="SDX80249.1"/>
    </source>
</evidence>